<dbReference type="Proteomes" id="UP000030700">
    <property type="component" value="Unassembled WGS sequence"/>
</dbReference>
<gene>
    <name evidence="2" type="ORF">U14_05810</name>
</gene>
<keyword evidence="1" id="KW-0175">Coiled coil</keyword>
<evidence type="ECO:0000313" key="3">
    <source>
        <dbReference type="Proteomes" id="UP000030700"/>
    </source>
</evidence>
<proteinExistence type="predicted"/>
<feature type="coiled-coil region" evidence="1">
    <location>
        <begin position="44"/>
        <end position="106"/>
    </location>
</feature>
<dbReference type="AlphaFoldDB" id="A0A081BSZ2"/>
<reference evidence="2" key="1">
    <citation type="journal article" date="2015" name="PeerJ">
        <title>First genomic representation of candidate bacterial phylum KSB3 points to enhanced environmental sensing as a trigger of wastewater bulking.</title>
        <authorList>
            <person name="Sekiguchi Y."/>
            <person name="Ohashi A."/>
            <person name="Parks D.H."/>
            <person name="Yamauchi T."/>
            <person name="Tyson G.W."/>
            <person name="Hugenholtz P."/>
        </authorList>
    </citation>
    <scope>NUCLEOTIDE SEQUENCE [LARGE SCALE GENOMIC DNA]</scope>
</reference>
<keyword evidence="3" id="KW-1185">Reference proteome</keyword>
<evidence type="ECO:0000313" key="2">
    <source>
        <dbReference type="EMBL" id="GAK54523.1"/>
    </source>
</evidence>
<organism evidence="2">
    <name type="scientific">Candidatus Moduliflexus flocculans</name>
    <dbReference type="NCBI Taxonomy" id="1499966"/>
    <lineage>
        <taxon>Bacteria</taxon>
        <taxon>Candidatus Moduliflexota</taxon>
        <taxon>Candidatus Moduliflexia</taxon>
        <taxon>Candidatus Moduliflexales</taxon>
        <taxon>Candidatus Moduliflexaceae</taxon>
    </lineage>
</organism>
<name>A0A081BSZ2_9BACT</name>
<dbReference type="HOGENOM" id="CLU_690123_0_0_0"/>
<sequence>MPAIGGKTFSIASLNPMIYMTEHETPIGQNPAAPRVQMKEPRDSKEIEQKYRLLLARYKAMQQENDQLREEIESFNSKLIEREHELDHVKEQMEEMLSLLQQMHQEDMRLPVFQARSSVQNRERQENEHVAKRLKLDDISETAPQELLALNIWLATHNRFMDKILGHYLRQRDHVLCIPNYNNVKEMLKMGMLPDIIITGAYDFGLDDPRHLAFFQFLDETLGHSKKQIPPHEFYVLTLSSSVAEDASIVTQHDRHTVRHEFISKFRGLQVTISEVRYFLEMRRCRKDMMQAELMTNIRTMGDVARIIMEIQEQQKTGLLDVLSDDNATQTRWTFQLFFLQGKLLKTEHSLESSVVFPGINDDKPLEKIFTLTSLESTHKLNPPRHLFFFALTRNAVLREIRNQPAGNPA</sequence>
<evidence type="ECO:0000256" key="1">
    <source>
        <dbReference type="SAM" id="Coils"/>
    </source>
</evidence>
<dbReference type="EMBL" id="DF820461">
    <property type="protein sequence ID" value="GAK54523.1"/>
    <property type="molecule type" value="Genomic_DNA"/>
</dbReference>
<accession>A0A081BSZ2</accession>
<protein>
    <submittedName>
        <fullName evidence="2">Uncharacterized protein</fullName>
    </submittedName>
</protein>